<gene>
    <name evidence="1" type="ORF">SAMN05216175_103389</name>
</gene>
<dbReference type="OrthoDB" id="6119635at2"/>
<sequence>MSEVTNTEQRAQKRFPLLSDTNINTVLMNGAQIALCKLKRARNFDARLYFYAEIGAFLEVSLSRGAGISDDTRKRLEAVHSEATHIHMDATKASRAIK</sequence>
<protein>
    <submittedName>
        <fullName evidence="1">Uncharacterized protein</fullName>
    </submittedName>
</protein>
<dbReference type="STRING" id="1045558.SAMN05216175_103389"/>
<proteinExistence type="predicted"/>
<organism evidence="1 2">
    <name type="scientific">Neptunomonas qingdaonensis</name>
    <dbReference type="NCBI Taxonomy" id="1045558"/>
    <lineage>
        <taxon>Bacteria</taxon>
        <taxon>Pseudomonadati</taxon>
        <taxon>Pseudomonadota</taxon>
        <taxon>Gammaproteobacteria</taxon>
        <taxon>Oceanospirillales</taxon>
        <taxon>Oceanospirillaceae</taxon>
        <taxon>Neptunomonas</taxon>
    </lineage>
</organism>
<keyword evidence="2" id="KW-1185">Reference proteome</keyword>
<reference evidence="2" key="1">
    <citation type="submission" date="2016-10" db="EMBL/GenBank/DDBJ databases">
        <authorList>
            <person name="Varghese N."/>
            <person name="Submissions S."/>
        </authorList>
    </citation>
    <scope>NUCLEOTIDE SEQUENCE [LARGE SCALE GENOMIC DNA]</scope>
    <source>
        <strain evidence="2">CGMCC 1.10971</strain>
    </source>
</reference>
<evidence type="ECO:0000313" key="1">
    <source>
        <dbReference type="EMBL" id="SFG13879.1"/>
    </source>
</evidence>
<evidence type="ECO:0000313" key="2">
    <source>
        <dbReference type="Proteomes" id="UP000198623"/>
    </source>
</evidence>
<dbReference type="AlphaFoldDB" id="A0A1I2PFG3"/>
<name>A0A1I2PFG3_9GAMM</name>
<dbReference type="Proteomes" id="UP000198623">
    <property type="component" value="Unassembled WGS sequence"/>
</dbReference>
<dbReference type="EMBL" id="FOOU01000003">
    <property type="protein sequence ID" value="SFG13879.1"/>
    <property type="molecule type" value="Genomic_DNA"/>
</dbReference>
<accession>A0A1I2PFG3</accession>
<dbReference type="RefSeq" id="WP_090726082.1">
    <property type="nucleotide sequence ID" value="NZ_FOOU01000003.1"/>
</dbReference>